<dbReference type="SUPFAM" id="SSF47781">
    <property type="entry name" value="RuvA domain 2-like"/>
    <property type="match status" value="1"/>
</dbReference>
<dbReference type="Gene3D" id="1.10.150.280">
    <property type="entry name" value="AF1531-like domain"/>
    <property type="match status" value="1"/>
</dbReference>
<organism evidence="2 3">
    <name type="scientific">Vibrio astriarenae</name>
    <dbReference type="NCBI Taxonomy" id="1481923"/>
    <lineage>
        <taxon>Bacteria</taxon>
        <taxon>Pseudomonadati</taxon>
        <taxon>Pseudomonadota</taxon>
        <taxon>Gammaproteobacteria</taxon>
        <taxon>Vibrionales</taxon>
        <taxon>Vibrionaceae</taxon>
        <taxon>Vibrio</taxon>
    </lineage>
</organism>
<evidence type="ECO:0000313" key="3">
    <source>
        <dbReference type="Proteomes" id="UP000464262"/>
    </source>
</evidence>
<evidence type="ECO:0000313" key="2">
    <source>
        <dbReference type="EMBL" id="QIA65764.1"/>
    </source>
</evidence>
<proteinExistence type="predicted"/>
<dbReference type="GO" id="GO:0015628">
    <property type="term" value="P:protein secretion by the type II secretion system"/>
    <property type="evidence" value="ECO:0007669"/>
    <property type="project" value="TreeGrafter"/>
</dbReference>
<dbReference type="InterPro" id="IPR010994">
    <property type="entry name" value="RuvA_2-like"/>
</dbReference>
<dbReference type="PANTHER" id="PTHR21180">
    <property type="entry name" value="ENDONUCLEASE/EXONUCLEASE/PHOSPHATASE FAMILY DOMAIN-CONTAINING PROTEIN 1"/>
    <property type="match status" value="1"/>
</dbReference>
<reference evidence="2 3" key="1">
    <citation type="submission" date="2020-01" db="EMBL/GenBank/DDBJ databases">
        <title>Whole genome and functional gene identification of agarase of Vibrio HN897.</title>
        <authorList>
            <person name="Liu Y."/>
            <person name="Zhao Z."/>
        </authorList>
    </citation>
    <scope>NUCLEOTIDE SEQUENCE [LARGE SCALE GENOMIC DNA]</scope>
    <source>
        <strain evidence="2 3">HN897</strain>
    </source>
</reference>
<dbReference type="AlphaFoldDB" id="A0A7Z2YG23"/>
<gene>
    <name evidence="2" type="ORF">GT360_19795</name>
</gene>
<dbReference type="NCBIfam" id="TIGR00426">
    <property type="entry name" value="competence protein ComEA helix-hairpin-helix repeat region"/>
    <property type="match status" value="1"/>
</dbReference>
<dbReference type="GO" id="GO:0015627">
    <property type="term" value="C:type II protein secretion system complex"/>
    <property type="evidence" value="ECO:0007669"/>
    <property type="project" value="TreeGrafter"/>
</dbReference>
<keyword evidence="3" id="KW-1185">Reference proteome</keyword>
<dbReference type="InterPro" id="IPR004509">
    <property type="entry name" value="Competence_ComEA_HhH"/>
</dbReference>
<name>A0A7Z2YG23_9VIBR</name>
<dbReference type="Proteomes" id="UP000464262">
    <property type="component" value="Chromosome 2"/>
</dbReference>
<dbReference type="RefSeq" id="WP_164650661.1">
    <property type="nucleotide sequence ID" value="NZ_CP047476.1"/>
</dbReference>
<dbReference type="Pfam" id="PF12836">
    <property type="entry name" value="HHH_3"/>
    <property type="match status" value="1"/>
</dbReference>
<feature type="signal peptide" evidence="1">
    <location>
        <begin position="1"/>
        <end position="24"/>
    </location>
</feature>
<feature type="chain" id="PRO_5031132589" description="Transporter" evidence="1">
    <location>
        <begin position="25"/>
        <end position="99"/>
    </location>
</feature>
<accession>A0A7Z2YG23</accession>
<evidence type="ECO:0000256" key="1">
    <source>
        <dbReference type="SAM" id="SignalP"/>
    </source>
</evidence>
<evidence type="ECO:0008006" key="4">
    <source>
        <dbReference type="Google" id="ProtNLM"/>
    </source>
</evidence>
<dbReference type="InterPro" id="IPR051675">
    <property type="entry name" value="Endo/Exo/Phosphatase_dom_1"/>
</dbReference>
<dbReference type="KEGG" id="vas:GT360_19795"/>
<dbReference type="EMBL" id="CP047476">
    <property type="protein sequence ID" value="QIA65764.1"/>
    <property type="molecule type" value="Genomic_DNA"/>
</dbReference>
<protein>
    <recommendedName>
        <fullName evidence="4">Transporter</fullName>
    </recommendedName>
</protein>
<sequence length="99" mass="10863">MKRLLSTIICSLILMLGVSSTAYAKTEAKEYEGIEITVNINTASAEELATLLDGVGLKKAQAIIDYRDEYGVFKSADELTQVKGIGPSLLKKNQERIRL</sequence>
<keyword evidence="1" id="KW-0732">Signal</keyword>
<dbReference type="PANTHER" id="PTHR21180:SF32">
    <property type="entry name" value="ENDONUCLEASE_EXONUCLEASE_PHOSPHATASE FAMILY DOMAIN-CONTAINING PROTEIN 1"/>
    <property type="match status" value="1"/>
</dbReference>